<dbReference type="AlphaFoldDB" id="A0A653CXJ8"/>
<protein>
    <submittedName>
        <fullName evidence="1">Uncharacterized protein</fullName>
    </submittedName>
</protein>
<dbReference type="EMBL" id="CAACVG010009206">
    <property type="protein sequence ID" value="VEN52470.1"/>
    <property type="molecule type" value="Genomic_DNA"/>
</dbReference>
<accession>A0A653CXJ8</accession>
<evidence type="ECO:0000313" key="1">
    <source>
        <dbReference type="EMBL" id="VEN52470.1"/>
    </source>
</evidence>
<proteinExistence type="predicted"/>
<dbReference type="Proteomes" id="UP000410492">
    <property type="component" value="Unassembled WGS sequence"/>
</dbReference>
<keyword evidence="2" id="KW-1185">Reference proteome</keyword>
<sequence>MAMLALYMAASPYLMSRTRWRARAMFHSVSVATLLTYRQSMVRLLGLSIRMEKTLDRNAGMADTEYTDCASSGNFFLGFSDFAPRRGQIFEEFVANDKQLTADSWLSKLPVKTACQIKSVKAFSTEHTSKESIGYCKQ</sequence>
<organism evidence="1 2">
    <name type="scientific">Callosobruchus maculatus</name>
    <name type="common">Southern cowpea weevil</name>
    <name type="synonym">Pulse bruchid</name>
    <dbReference type="NCBI Taxonomy" id="64391"/>
    <lineage>
        <taxon>Eukaryota</taxon>
        <taxon>Metazoa</taxon>
        <taxon>Ecdysozoa</taxon>
        <taxon>Arthropoda</taxon>
        <taxon>Hexapoda</taxon>
        <taxon>Insecta</taxon>
        <taxon>Pterygota</taxon>
        <taxon>Neoptera</taxon>
        <taxon>Endopterygota</taxon>
        <taxon>Coleoptera</taxon>
        <taxon>Polyphaga</taxon>
        <taxon>Cucujiformia</taxon>
        <taxon>Chrysomeloidea</taxon>
        <taxon>Chrysomelidae</taxon>
        <taxon>Bruchinae</taxon>
        <taxon>Bruchini</taxon>
        <taxon>Callosobruchus</taxon>
    </lineage>
</organism>
<name>A0A653CXJ8_CALMS</name>
<dbReference type="OrthoDB" id="6581954at2759"/>
<evidence type="ECO:0000313" key="2">
    <source>
        <dbReference type="Proteomes" id="UP000410492"/>
    </source>
</evidence>
<reference evidence="1 2" key="1">
    <citation type="submission" date="2019-01" db="EMBL/GenBank/DDBJ databases">
        <authorList>
            <person name="Sayadi A."/>
        </authorList>
    </citation>
    <scope>NUCLEOTIDE SEQUENCE [LARGE SCALE GENOMIC DNA]</scope>
</reference>
<gene>
    <name evidence="1" type="ORF">CALMAC_LOCUS12590</name>
</gene>